<comment type="cofactor">
    <cofactor evidence="16">
        <name>Cu cation</name>
        <dbReference type="ChEBI" id="CHEBI:23378"/>
    </cofactor>
    <text evidence="16">Binds a copper A center.</text>
</comment>
<evidence type="ECO:0000256" key="4">
    <source>
        <dbReference type="ARBA" id="ARBA00022448"/>
    </source>
</evidence>
<dbReference type="PANTHER" id="PTHR22888">
    <property type="entry name" value="CYTOCHROME C OXIDASE, SUBUNIT II"/>
    <property type="match status" value="1"/>
</dbReference>
<keyword evidence="10 17" id="KW-1133">Transmembrane helix</keyword>
<evidence type="ECO:0000256" key="8">
    <source>
        <dbReference type="ARBA" id="ARBA00022967"/>
    </source>
</evidence>
<keyword evidence="18" id="KW-0732">Signal</keyword>
<dbReference type="InterPro" id="IPR045187">
    <property type="entry name" value="CcO_II"/>
</dbReference>
<keyword evidence="4 15" id="KW-0813">Transport</keyword>
<evidence type="ECO:0000256" key="9">
    <source>
        <dbReference type="ARBA" id="ARBA00022982"/>
    </source>
</evidence>
<comment type="similarity">
    <text evidence="3 15">Belongs to the cytochrome c oxidase subunit 2 family.</text>
</comment>
<feature type="chain" id="PRO_5001960881" description="Cytochrome c oxidase subunit 2" evidence="18">
    <location>
        <begin position="27"/>
        <end position="289"/>
    </location>
</feature>
<dbReference type="GO" id="GO:0005886">
    <property type="term" value="C:plasma membrane"/>
    <property type="evidence" value="ECO:0007669"/>
    <property type="project" value="UniProtKB-SubCell"/>
</dbReference>
<evidence type="ECO:0000256" key="14">
    <source>
        <dbReference type="ARBA" id="ARBA00047816"/>
    </source>
</evidence>
<evidence type="ECO:0000256" key="12">
    <source>
        <dbReference type="ARBA" id="ARBA00023136"/>
    </source>
</evidence>
<organism evidence="21 22">
    <name type="scientific">Inquilinus limosus MP06</name>
    <dbReference type="NCBI Taxonomy" id="1398085"/>
    <lineage>
        <taxon>Bacteria</taxon>
        <taxon>Pseudomonadati</taxon>
        <taxon>Pseudomonadota</taxon>
        <taxon>Alphaproteobacteria</taxon>
        <taxon>Rhodospirillales</taxon>
        <taxon>Rhodospirillaceae</taxon>
        <taxon>Inquilinus</taxon>
    </lineage>
</organism>
<gene>
    <name evidence="21" type="ORF">P409_07165</name>
</gene>
<dbReference type="AlphaFoldDB" id="A0A0A0DAR2"/>
<evidence type="ECO:0000256" key="6">
    <source>
        <dbReference type="ARBA" id="ARBA00022692"/>
    </source>
</evidence>
<dbReference type="Pfam" id="PF00116">
    <property type="entry name" value="COX2"/>
    <property type="match status" value="1"/>
</dbReference>
<feature type="transmembrane region" description="Helical" evidence="17">
    <location>
        <begin position="96"/>
        <end position="118"/>
    </location>
</feature>
<feature type="domain" description="Cytochrome oxidase subunit II copper A binding" evidence="19">
    <location>
        <begin position="125"/>
        <end position="258"/>
    </location>
</feature>
<evidence type="ECO:0000256" key="2">
    <source>
        <dbReference type="ARBA" id="ARBA00004141"/>
    </source>
</evidence>
<keyword evidence="12 17" id="KW-0472">Membrane</keyword>
<evidence type="ECO:0000259" key="20">
    <source>
        <dbReference type="PROSITE" id="PS50999"/>
    </source>
</evidence>
<comment type="subcellular location">
    <subcellularLocation>
        <location evidence="15">Cell membrane</location>
        <topology evidence="15">Multi-pass membrane protein</topology>
    </subcellularLocation>
    <subcellularLocation>
        <location evidence="2">Membrane</location>
        <topology evidence="2">Multi-pass membrane protein</topology>
    </subcellularLocation>
</comment>
<dbReference type="Pfam" id="PF02790">
    <property type="entry name" value="COX2_TM"/>
    <property type="match status" value="1"/>
</dbReference>
<evidence type="ECO:0000256" key="10">
    <source>
        <dbReference type="ARBA" id="ARBA00022989"/>
    </source>
</evidence>
<evidence type="ECO:0000313" key="21">
    <source>
        <dbReference type="EMBL" id="KGM34978.1"/>
    </source>
</evidence>
<protein>
    <recommendedName>
        <fullName evidence="16">Cytochrome c oxidase subunit 2</fullName>
        <ecNumber evidence="16">7.1.1.9</ecNumber>
    </recommendedName>
</protein>
<proteinExistence type="inferred from homology"/>
<dbReference type="EMBL" id="JANX01000056">
    <property type="protein sequence ID" value="KGM34978.1"/>
    <property type="molecule type" value="Genomic_DNA"/>
</dbReference>
<feature type="signal peptide" evidence="18">
    <location>
        <begin position="1"/>
        <end position="26"/>
    </location>
</feature>
<comment type="function">
    <text evidence="13 16">Subunits I and II form the functional core of the enzyme complex. Electrons originating in cytochrome c are transferred via heme a and Cu(A) to the binuclear center formed by heme a3 and Cu(B).</text>
</comment>
<dbReference type="SUPFAM" id="SSF81464">
    <property type="entry name" value="Cytochrome c oxidase subunit II-like, transmembrane region"/>
    <property type="match status" value="1"/>
</dbReference>
<evidence type="ECO:0000256" key="16">
    <source>
        <dbReference type="RuleBase" id="RU004024"/>
    </source>
</evidence>
<dbReference type="NCBIfam" id="TIGR02866">
    <property type="entry name" value="CoxB"/>
    <property type="match status" value="1"/>
</dbReference>
<dbReference type="GO" id="GO:0004129">
    <property type="term" value="F:cytochrome-c oxidase activity"/>
    <property type="evidence" value="ECO:0007669"/>
    <property type="project" value="UniProtKB-EC"/>
</dbReference>
<keyword evidence="6 15" id="KW-0812">Transmembrane</keyword>
<name>A0A0A0DAR2_9PROT</name>
<evidence type="ECO:0000256" key="17">
    <source>
        <dbReference type="SAM" id="Phobius"/>
    </source>
</evidence>
<dbReference type="InterPro" id="IPR036257">
    <property type="entry name" value="Cyt_c_oxidase_su2_TM_sf"/>
</dbReference>
<dbReference type="InterPro" id="IPR008972">
    <property type="entry name" value="Cupredoxin"/>
</dbReference>
<dbReference type="EC" id="7.1.1.9" evidence="16"/>
<dbReference type="PROSITE" id="PS00078">
    <property type="entry name" value="COX2"/>
    <property type="match status" value="1"/>
</dbReference>
<dbReference type="PRINTS" id="PR01166">
    <property type="entry name" value="CYCOXIDASEII"/>
</dbReference>
<dbReference type="Gene3D" id="1.10.287.90">
    <property type="match status" value="1"/>
</dbReference>
<dbReference type="PROSITE" id="PS50999">
    <property type="entry name" value="COX2_TM"/>
    <property type="match status" value="1"/>
</dbReference>
<evidence type="ECO:0000256" key="18">
    <source>
        <dbReference type="SAM" id="SignalP"/>
    </source>
</evidence>
<accession>A0A0A0DAR2</accession>
<dbReference type="GO" id="GO:0016491">
    <property type="term" value="F:oxidoreductase activity"/>
    <property type="evidence" value="ECO:0007669"/>
    <property type="project" value="InterPro"/>
</dbReference>
<evidence type="ECO:0000256" key="11">
    <source>
        <dbReference type="ARBA" id="ARBA00023008"/>
    </source>
</evidence>
<feature type="transmembrane region" description="Helical" evidence="17">
    <location>
        <begin position="50"/>
        <end position="75"/>
    </location>
</feature>
<evidence type="ECO:0000256" key="15">
    <source>
        <dbReference type="RuleBase" id="RU000456"/>
    </source>
</evidence>
<keyword evidence="5 15" id="KW-0679">Respiratory chain</keyword>
<dbReference type="OrthoDB" id="9781261at2"/>
<dbReference type="GO" id="GO:0042773">
    <property type="term" value="P:ATP synthesis coupled electron transport"/>
    <property type="evidence" value="ECO:0007669"/>
    <property type="project" value="TreeGrafter"/>
</dbReference>
<dbReference type="Gene3D" id="2.60.40.420">
    <property type="entry name" value="Cupredoxins - blue copper proteins"/>
    <property type="match status" value="1"/>
</dbReference>
<keyword evidence="7 16" id="KW-0479">Metal-binding</keyword>
<comment type="cofactor">
    <cofactor evidence="1">
        <name>heme</name>
        <dbReference type="ChEBI" id="CHEBI:30413"/>
    </cofactor>
</comment>
<keyword evidence="11 16" id="KW-0186">Copper</keyword>
<dbReference type="InterPro" id="IPR034210">
    <property type="entry name" value="CcO_II_C"/>
</dbReference>
<dbReference type="InterPro" id="IPR011759">
    <property type="entry name" value="Cyt_c_oxidase_su2_TM_dom"/>
</dbReference>
<evidence type="ECO:0000256" key="7">
    <source>
        <dbReference type="ARBA" id="ARBA00022723"/>
    </source>
</evidence>
<dbReference type="Proteomes" id="UP000029995">
    <property type="component" value="Unassembled WGS sequence"/>
</dbReference>
<comment type="caution">
    <text evidence="21">The sequence shown here is derived from an EMBL/GenBank/DDBJ whole genome shotgun (WGS) entry which is preliminary data.</text>
</comment>
<keyword evidence="9 15" id="KW-0249">Electron transport</keyword>
<dbReference type="InterPro" id="IPR014222">
    <property type="entry name" value="Cyt_c_oxidase_su2"/>
</dbReference>
<evidence type="ECO:0000313" key="22">
    <source>
        <dbReference type="Proteomes" id="UP000029995"/>
    </source>
</evidence>
<feature type="domain" description="Cytochrome oxidase subunit II transmembrane region profile" evidence="20">
    <location>
        <begin position="29"/>
        <end position="124"/>
    </location>
</feature>
<sequence length="289" mass="32292">MRSGRLRELAAGVSVLLLLGTGAAFADGPPHNWQLGFQDSASPVKEQMQSFHNLLLVIIVALTVFVLGLLVYVMWRFSARRNPVPSKTAHNTLIEVIWTVAPVLILLVIVVPSFRLLYAGDRTPNPEMTLIAHGYQWYWGYEYPDQKVAEFTSYIVKDEDLKPDQVRMLSVDNPVVLPVDTDIQILTTAGDVIHSWAVPAFGLKKDAIPGRTNETWVRIDKPGIYYGQCSQLCGTDHAYMPIEVHAVSRADFDKWVIEKVGPNPAEKPKLLTMTWDEAQARTKLAQAGQ</sequence>
<evidence type="ECO:0000259" key="19">
    <source>
        <dbReference type="PROSITE" id="PS50857"/>
    </source>
</evidence>
<comment type="catalytic activity">
    <reaction evidence="14 16">
        <text>4 Fe(II)-[cytochrome c] + O2 + 8 H(+)(in) = 4 Fe(III)-[cytochrome c] + 2 H2O + 4 H(+)(out)</text>
        <dbReference type="Rhea" id="RHEA:11436"/>
        <dbReference type="Rhea" id="RHEA-COMP:10350"/>
        <dbReference type="Rhea" id="RHEA-COMP:14399"/>
        <dbReference type="ChEBI" id="CHEBI:15377"/>
        <dbReference type="ChEBI" id="CHEBI:15378"/>
        <dbReference type="ChEBI" id="CHEBI:15379"/>
        <dbReference type="ChEBI" id="CHEBI:29033"/>
        <dbReference type="ChEBI" id="CHEBI:29034"/>
        <dbReference type="EC" id="7.1.1.9"/>
    </reaction>
</comment>
<dbReference type="FunFam" id="2.60.40.420:FF:000001">
    <property type="entry name" value="Cytochrome c oxidase subunit 2"/>
    <property type="match status" value="1"/>
</dbReference>
<evidence type="ECO:0000256" key="13">
    <source>
        <dbReference type="ARBA" id="ARBA00024688"/>
    </source>
</evidence>
<reference evidence="21 22" key="1">
    <citation type="submission" date="2014-01" db="EMBL/GenBank/DDBJ databases">
        <title>Genome sequence determination for a cystic fibrosis isolate, Inquilinus limosus.</title>
        <authorList>
            <person name="Pino M."/>
            <person name="Di Conza J."/>
            <person name="Gutkind G."/>
        </authorList>
    </citation>
    <scope>NUCLEOTIDE SEQUENCE [LARGE SCALE GENOMIC DNA]</scope>
    <source>
        <strain evidence="21 22">MP06</strain>
    </source>
</reference>
<dbReference type="CDD" id="cd13912">
    <property type="entry name" value="CcO_II_C"/>
    <property type="match status" value="1"/>
</dbReference>
<dbReference type="InterPro" id="IPR002429">
    <property type="entry name" value="CcO_II-like_C"/>
</dbReference>
<evidence type="ECO:0000256" key="5">
    <source>
        <dbReference type="ARBA" id="ARBA00022660"/>
    </source>
</evidence>
<evidence type="ECO:0000256" key="1">
    <source>
        <dbReference type="ARBA" id="ARBA00001971"/>
    </source>
</evidence>
<dbReference type="PROSITE" id="PS50857">
    <property type="entry name" value="COX2_CUA"/>
    <property type="match status" value="1"/>
</dbReference>
<dbReference type="SUPFAM" id="SSF49503">
    <property type="entry name" value="Cupredoxins"/>
    <property type="match status" value="1"/>
</dbReference>
<evidence type="ECO:0000256" key="3">
    <source>
        <dbReference type="ARBA" id="ARBA00007866"/>
    </source>
</evidence>
<dbReference type="PANTHER" id="PTHR22888:SF9">
    <property type="entry name" value="CYTOCHROME C OXIDASE SUBUNIT 2"/>
    <property type="match status" value="1"/>
</dbReference>
<keyword evidence="8" id="KW-1278">Translocase</keyword>
<dbReference type="GO" id="GO:0005507">
    <property type="term" value="F:copper ion binding"/>
    <property type="evidence" value="ECO:0007669"/>
    <property type="project" value="InterPro"/>
</dbReference>
<dbReference type="InterPro" id="IPR001505">
    <property type="entry name" value="Copper_CuA"/>
</dbReference>